<reference evidence="1" key="1">
    <citation type="submission" date="2021-02" db="EMBL/GenBank/DDBJ databases">
        <authorList>
            <consortium name="DOE Joint Genome Institute"/>
            <person name="Ahrendt S."/>
            <person name="Looney B.P."/>
            <person name="Miyauchi S."/>
            <person name="Morin E."/>
            <person name="Drula E."/>
            <person name="Courty P.E."/>
            <person name="Chicoki N."/>
            <person name="Fauchery L."/>
            <person name="Kohler A."/>
            <person name="Kuo A."/>
            <person name="Labutti K."/>
            <person name="Pangilinan J."/>
            <person name="Lipzen A."/>
            <person name="Riley R."/>
            <person name="Andreopoulos W."/>
            <person name="He G."/>
            <person name="Johnson J."/>
            <person name="Barry K.W."/>
            <person name="Grigoriev I.V."/>
            <person name="Nagy L."/>
            <person name="Hibbett D."/>
            <person name="Henrissat B."/>
            <person name="Matheny P.B."/>
            <person name="Labbe J."/>
            <person name="Martin F."/>
        </authorList>
    </citation>
    <scope>NUCLEOTIDE SEQUENCE</scope>
    <source>
        <strain evidence="1">FP105234-sp</strain>
    </source>
</reference>
<protein>
    <submittedName>
        <fullName evidence="1">Uncharacterized protein</fullName>
    </submittedName>
</protein>
<proteinExistence type="predicted"/>
<dbReference type="EMBL" id="MU275867">
    <property type="protein sequence ID" value="KAI0049931.1"/>
    <property type="molecule type" value="Genomic_DNA"/>
</dbReference>
<accession>A0ACB8S0N5</accession>
<sequence length="172" mass="19014">MSSAPLTKGDKLAIQKREKKQKRDADRARREAGRERLEQAKALYSERGAQRRGRFERLKGAHTVWHGGAFGAKNVYTPDDTDVDAGTVDLETAKRLAAFDVLERPVERAPHEVSLSAIMRLAKKRGGRRHEGAVLTNGQTFDVINEDVFSVASLEDEASEVDGWEVLSALSG</sequence>
<name>A0ACB8S0N5_9AGAM</name>
<comment type="caution">
    <text evidence="1">The sequence shown here is derived from an EMBL/GenBank/DDBJ whole genome shotgun (WGS) entry which is preliminary data.</text>
</comment>
<dbReference type="Proteomes" id="UP000814033">
    <property type="component" value="Unassembled WGS sequence"/>
</dbReference>
<evidence type="ECO:0000313" key="2">
    <source>
        <dbReference type="Proteomes" id="UP000814033"/>
    </source>
</evidence>
<evidence type="ECO:0000313" key="1">
    <source>
        <dbReference type="EMBL" id="KAI0049931.1"/>
    </source>
</evidence>
<organism evidence="1 2">
    <name type="scientific">Auriscalpium vulgare</name>
    <dbReference type="NCBI Taxonomy" id="40419"/>
    <lineage>
        <taxon>Eukaryota</taxon>
        <taxon>Fungi</taxon>
        <taxon>Dikarya</taxon>
        <taxon>Basidiomycota</taxon>
        <taxon>Agaricomycotina</taxon>
        <taxon>Agaricomycetes</taxon>
        <taxon>Russulales</taxon>
        <taxon>Auriscalpiaceae</taxon>
        <taxon>Auriscalpium</taxon>
    </lineage>
</organism>
<reference evidence="1" key="2">
    <citation type="journal article" date="2022" name="New Phytol.">
        <title>Evolutionary transition to the ectomycorrhizal habit in the genomes of a hyperdiverse lineage of mushroom-forming fungi.</title>
        <authorList>
            <person name="Looney B."/>
            <person name="Miyauchi S."/>
            <person name="Morin E."/>
            <person name="Drula E."/>
            <person name="Courty P.E."/>
            <person name="Kohler A."/>
            <person name="Kuo A."/>
            <person name="LaButti K."/>
            <person name="Pangilinan J."/>
            <person name="Lipzen A."/>
            <person name="Riley R."/>
            <person name="Andreopoulos W."/>
            <person name="He G."/>
            <person name="Johnson J."/>
            <person name="Nolan M."/>
            <person name="Tritt A."/>
            <person name="Barry K.W."/>
            <person name="Grigoriev I.V."/>
            <person name="Nagy L.G."/>
            <person name="Hibbett D."/>
            <person name="Henrissat B."/>
            <person name="Matheny P.B."/>
            <person name="Labbe J."/>
            <person name="Martin F.M."/>
        </authorList>
    </citation>
    <scope>NUCLEOTIDE SEQUENCE</scope>
    <source>
        <strain evidence="1">FP105234-sp</strain>
    </source>
</reference>
<keyword evidence="2" id="KW-1185">Reference proteome</keyword>
<gene>
    <name evidence="1" type="ORF">FA95DRAFT_1556250</name>
</gene>